<keyword evidence="11 12" id="KW-0350">Heme biosynthesis</keyword>
<dbReference type="Gene3D" id="3.90.660.20">
    <property type="entry name" value="Protoporphyrinogen oxidase, mitochondrial, domain 2"/>
    <property type="match status" value="1"/>
</dbReference>
<evidence type="ECO:0000256" key="6">
    <source>
        <dbReference type="ARBA" id="ARBA00012402"/>
    </source>
</evidence>
<dbReference type="EC" id="1.3.3.15" evidence="6 12"/>
<dbReference type="PANTHER" id="PTHR42923">
    <property type="entry name" value="PROTOPORPHYRINOGEN OXIDASE"/>
    <property type="match status" value="1"/>
</dbReference>
<evidence type="ECO:0000256" key="5">
    <source>
        <dbReference type="ARBA" id="ARBA00008310"/>
    </source>
</evidence>
<dbReference type="UniPathway" id="UPA00252"/>
<dbReference type="GO" id="GO:0006783">
    <property type="term" value="P:heme biosynthetic process"/>
    <property type="evidence" value="ECO:0007669"/>
    <property type="project" value="UniProtKB-UniRule"/>
</dbReference>
<evidence type="ECO:0000256" key="2">
    <source>
        <dbReference type="ARBA" id="ARBA00001974"/>
    </source>
</evidence>
<dbReference type="AlphaFoldDB" id="A0A8I0CLE0"/>
<dbReference type="EMBL" id="JACHWT010000007">
    <property type="protein sequence ID" value="MBB3116517.1"/>
    <property type="molecule type" value="Genomic_DNA"/>
</dbReference>
<keyword evidence="9 12" id="KW-0274">FAD</keyword>
<feature type="domain" description="Amine oxidase" evidence="13">
    <location>
        <begin position="34"/>
        <end position="479"/>
    </location>
</feature>
<evidence type="ECO:0000256" key="3">
    <source>
        <dbReference type="ARBA" id="ARBA00002185"/>
    </source>
</evidence>
<comment type="similarity">
    <text evidence="5 12">Belongs to the protoporphyrinogen/coproporphyrinogen oxidase family. Coproporphyrinogen III oxidase subfamily.</text>
</comment>
<dbReference type="InterPro" id="IPR050464">
    <property type="entry name" value="Zeta_carotene_desat/Oxidored"/>
</dbReference>
<dbReference type="RefSeq" id="WP_237698735.1">
    <property type="nucleotide sequence ID" value="NZ_AENJ01000336.1"/>
</dbReference>
<dbReference type="GO" id="GO:0005737">
    <property type="term" value="C:cytoplasm"/>
    <property type="evidence" value="ECO:0007669"/>
    <property type="project" value="UniProtKB-SubCell"/>
</dbReference>
<evidence type="ECO:0000256" key="11">
    <source>
        <dbReference type="ARBA" id="ARBA00023133"/>
    </source>
</evidence>
<sequence>MGASRAEDMSGVGGGAVGGRGGRRPVVAVIGGGVSGLAAAWELRRRTGSGTRILLLEAYGRLGGKLKTVDFDGGPVDMGAEAFLARREDFTRLIDDLGLSGDLVSPSGARSAFFVDGELTDIPSATVMGVPAEGAAVAGVVSAEACRAVDAERDAEPLPWVPGDDVNVGQLVGARFGREVVDRLVSPLLGGVYSCDADDLGLRATVPQLAEALDGLATAGRPVSLGAAVREVLDARPAPAAGETRPPAFGALRGGYRSLVRALAAGADAEIKLNTAVESIGRYRGGFYLEPVGEVDAVVVATPAPTAAVLLADTVPDAAEILSAVDLASSAVVGMRFDDAFLPDRSGVLIGTSGPTAAKAFTFSSRKWPHLGERGGDLVRASFGSFGDDSLVEAPDDDLLGYALRDLRTVLGPCPDPAEIFVQRWWGGLPRYGVGHAELTGIARAAVDAVPGIALAGSFLDGVGVPACAVSGREAARSIAAEL</sequence>
<dbReference type="GO" id="GO:0004729">
    <property type="term" value="F:oxygen-dependent protoporphyrinogen oxidase activity"/>
    <property type="evidence" value="ECO:0007669"/>
    <property type="project" value="UniProtKB-UniRule"/>
</dbReference>
<organism evidence="14 15">
    <name type="scientific">Corynebacterium bovis DSM 20582 = CIP 54.80</name>
    <dbReference type="NCBI Taxonomy" id="927655"/>
    <lineage>
        <taxon>Bacteria</taxon>
        <taxon>Bacillati</taxon>
        <taxon>Actinomycetota</taxon>
        <taxon>Actinomycetes</taxon>
        <taxon>Mycobacteriales</taxon>
        <taxon>Corynebacteriaceae</taxon>
        <taxon>Corynebacterium</taxon>
    </lineage>
</organism>
<reference evidence="14" key="1">
    <citation type="submission" date="2020-08" db="EMBL/GenBank/DDBJ databases">
        <title>Sequencing the genomes of 1000 actinobacteria strains.</title>
        <authorList>
            <person name="Klenk H.-P."/>
        </authorList>
    </citation>
    <scope>NUCLEOTIDE SEQUENCE</scope>
    <source>
        <strain evidence="14">DSM 20582</strain>
    </source>
</reference>
<evidence type="ECO:0000256" key="9">
    <source>
        <dbReference type="ARBA" id="ARBA00022827"/>
    </source>
</evidence>
<comment type="caution">
    <text evidence="14">The sequence shown here is derived from an EMBL/GenBank/DDBJ whole genome shotgun (WGS) entry which is preliminary data.</text>
</comment>
<dbReference type="SUPFAM" id="SSF54373">
    <property type="entry name" value="FAD-linked reductases, C-terminal domain"/>
    <property type="match status" value="1"/>
</dbReference>
<name>A0A8I0CLE0_9CORY</name>
<evidence type="ECO:0000256" key="7">
    <source>
        <dbReference type="ARBA" id="ARBA00019046"/>
    </source>
</evidence>
<evidence type="ECO:0000313" key="14">
    <source>
        <dbReference type="EMBL" id="MBB3116517.1"/>
    </source>
</evidence>
<dbReference type="Proteomes" id="UP000612712">
    <property type="component" value="Unassembled WGS sequence"/>
</dbReference>
<keyword evidence="8 12" id="KW-0285">Flavoprotein</keyword>
<evidence type="ECO:0000313" key="15">
    <source>
        <dbReference type="Proteomes" id="UP000612712"/>
    </source>
</evidence>
<comment type="cofactor">
    <cofactor evidence="2 12">
        <name>FAD</name>
        <dbReference type="ChEBI" id="CHEBI:57692"/>
    </cofactor>
</comment>
<protein>
    <recommendedName>
        <fullName evidence="7 12">Coproporphyrinogen III oxidase</fullName>
        <ecNumber evidence="6 12">1.3.3.15</ecNumber>
    </recommendedName>
</protein>
<dbReference type="Gene3D" id="1.10.3110.10">
    <property type="entry name" value="protoporphyrinogen ix oxidase, domain 3"/>
    <property type="match status" value="1"/>
</dbReference>
<dbReference type="InterPro" id="IPR002937">
    <property type="entry name" value="Amino_oxidase"/>
</dbReference>
<dbReference type="SUPFAM" id="SSF51905">
    <property type="entry name" value="FAD/NAD(P)-binding domain"/>
    <property type="match status" value="1"/>
</dbReference>
<keyword evidence="12" id="KW-0963">Cytoplasm</keyword>
<accession>A0A8I0CLE0</accession>
<dbReference type="NCBIfam" id="TIGR00562">
    <property type="entry name" value="proto_IX_ox"/>
    <property type="match status" value="1"/>
</dbReference>
<dbReference type="InterPro" id="IPR004572">
    <property type="entry name" value="Protoporphyrinogen_oxidase"/>
</dbReference>
<gene>
    <name evidence="14" type="ORF">FHU32_001756</name>
</gene>
<comment type="subcellular location">
    <subcellularLocation>
        <location evidence="12">Cytoplasm</location>
    </subcellularLocation>
</comment>
<dbReference type="PANTHER" id="PTHR42923:SF3">
    <property type="entry name" value="PROTOPORPHYRINOGEN OXIDASE"/>
    <property type="match status" value="1"/>
</dbReference>
<proteinExistence type="inferred from homology"/>
<evidence type="ECO:0000256" key="10">
    <source>
        <dbReference type="ARBA" id="ARBA00023002"/>
    </source>
</evidence>
<comment type="catalytic activity">
    <reaction evidence="1">
        <text>coproporphyrinogen III + 3 O2 = coproporphyrin III + 3 H2O2</text>
        <dbReference type="Rhea" id="RHEA:43436"/>
        <dbReference type="ChEBI" id="CHEBI:15379"/>
        <dbReference type="ChEBI" id="CHEBI:16240"/>
        <dbReference type="ChEBI" id="CHEBI:57309"/>
        <dbReference type="ChEBI" id="CHEBI:131725"/>
        <dbReference type="EC" id="1.3.3.15"/>
    </reaction>
    <physiologicalReaction direction="left-to-right" evidence="1">
        <dbReference type="Rhea" id="RHEA:43437"/>
    </physiologicalReaction>
</comment>
<dbReference type="Gene3D" id="3.50.50.60">
    <property type="entry name" value="FAD/NAD(P)-binding domain"/>
    <property type="match status" value="1"/>
</dbReference>
<dbReference type="Pfam" id="PF01593">
    <property type="entry name" value="Amino_oxidase"/>
    <property type="match status" value="1"/>
</dbReference>
<evidence type="ECO:0000259" key="13">
    <source>
        <dbReference type="Pfam" id="PF01593"/>
    </source>
</evidence>
<keyword evidence="10 12" id="KW-0560">Oxidoreductase</keyword>
<evidence type="ECO:0000256" key="1">
    <source>
        <dbReference type="ARBA" id="ARBA00001755"/>
    </source>
</evidence>
<evidence type="ECO:0000256" key="4">
    <source>
        <dbReference type="ARBA" id="ARBA00004744"/>
    </source>
</evidence>
<evidence type="ECO:0000256" key="8">
    <source>
        <dbReference type="ARBA" id="ARBA00022630"/>
    </source>
</evidence>
<comment type="function">
    <text evidence="3 12">Involved in coproporphyrin-dependent heme b biosynthesis. Catalyzes the oxidation of coproporphyrinogen III to coproporphyrin III.</text>
</comment>
<dbReference type="InterPro" id="IPR036188">
    <property type="entry name" value="FAD/NAD-bd_sf"/>
</dbReference>
<evidence type="ECO:0000256" key="12">
    <source>
        <dbReference type="RuleBase" id="RU364052"/>
    </source>
</evidence>
<comment type="pathway">
    <text evidence="4 12">Porphyrin-containing compound metabolism; protoheme biosynthesis.</text>
</comment>